<evidence type="ECO:0000313" key="1">
    <source>
        <dbReference type="EMBL" id="PTB17997.1"/>
    </source>
</evidence>
<gene>
    <name evidence="1" type="ORF">C9I57_26000</name>
</gene>
<proteinExistence type="predicted"/>
<dbReference type="Proteomes" id="UP000240638">
    <property type="component" value="Unassembled WGS sequence"/>
</dbReference>
<evidence type="ECO:0000313" key="2">
    <source>
        <dbReference type="Proteomes" id="UP000240638"/>
    </source>
</evidence>
<protein>
    <submittedName>
        <fullName evidence="1">Amino acid-binding ACT domain-containing protein</fullName>
    </submittedName>
</protein>
<comment type="caution">
    <text evidence="1">The sequence shown here is derived from an EMBL/GenBank/DDBJ whole genome shotgun (WGS) entry which is preliminary data.</text>
</comment>
<name>A0A2T3XNF5_9BURK</name>
<sequence length="141" mass="15098">MQDVAIELDDQPGALARMGEILGQAGISVEGGGVWVVDGRGVAHFLFSDGKAAQLALECAGIAVRAVNDVLVQRLRQDVPGQLGKIARQMAEADVNIEVMYSDHDHRLILVVDDYTKGQAVSEAWERERAAATRFVTAAGI</sequence>
<dbReference type="Gene3D" id="3.30.2130.10">
    <property type="entry name" value="VC0802-like"/>
    <property type="match status" value="1"/>
</dbReference>
<reference evidence="1 2" key="1">
    <citation type="submission" date="2018-03" db="EMBL/GenBank/DDBJ databases">
        <title>Whole genome analyses suggest that Burkholderia sensu lato contains two further novel genera in the rhizoxinica-symbiotica group Mycetohabitans gen. nov., and Trinickia gen. nov.: implications for the evolution of diazotrophy and nodulation in the Burkholderiaceae.</title>
        <authorList>
            <person name="Estrada De Los Santos P."/>
            <person name="Palmer M."/>
            <person name="Chavez-Ramirez B."/>
            <person name="Steenkamp E.T."/>
            <person name="Hirsch A.M."/>
            <person name="Manyaka P."/>
            <person name="Maluk M."/>
            <person name="Lafos M."/>
            <person name="Crook M."/>
            <person name="Gross E."/>
            <person name="Simon M.F."/>
            <person name="Bueno Dos Reis Junior F."/>
            <person name="Poole P.S."/>
            <person name="Venter S.N."/>
            <person name="James E.K."/>
        </authorList>
    </citation>
    <scope>NUCLEOTIDE SEQUENCE [LARGE SCALE GENOMIC DNA]</scope>
    <source>
        <strain evidence="1 2">JPY-366</strain>
    </source>
</reference>
<organism evidence="1 2">
    <name type="scientific">Trinickia symbiotica</name>
    <dbReference type="NCBI Taxonomy" id="863227"/>
    <lineage>
        <taxon>Bacteria</taxon>
        <taxon>Pseudomonadati</taxon>
        <taxon>Pseudomonadota</taxon>
        <taxon>Betaproteobacteria</taxon>
        <taxon>Burkholderiales</taxon>
        <taxon>Burkholderiaceae</taxon>
        <taxon>Trinickia</taxon>
    </lineage>
</organism>
<dbReference type="SUPFAM" id="SSF55021">
    <property type="entry name" value="ACT-like"/>
    <property type="match status" value="2"/>
</dbReference>
<dbReference type="EMBL" id="PYUC01000015">
    <property type="protein sequence ID" value="PTB17997.1"/>
    <property type="molecule type" value="Genomic_DNA"/>
</dbReference>
<dbReference type="AlphaFoldDB" id="A0A2T3XNF5"/>
<accession>A0A2T3XNF5</accession>
<dbReference type="InterPro" id="IPR045865">
    <property type="entry name" value="ACT-like_dom_sf"/>
</dbReference>